<dbReference type="EMBL" id="JAIWYP010000005">
    <property type="protein sequence ID" value="KAH3824542.1"/>
    <property type="molecule type" value="Genomic_DNA"/>
</dbReference>
<reference evidence="1" key="1">
    <citation type="journal article" date="2019" name="bioRxiv">
        <title>The Genome of the Zebra Mussel, Dreissena polymorpha: A Resource for Invasive Species Research.</title>
        <authorList>
            <person name="McCartney M.A."/>
            <person name="Auch B."/>
            <person name="Kono T."/>
            <person name="Mallez S."/>
            <person name="Zhang Y."/>
            <person name="Obille A."/>
            <person name="Becker A."/>
            <person name="Abrahante J.E."/>
            <person name="Garbe J."/>
            <person name="Badalamenti J.P."/>
            <person name="Herman A."/>
            <person name="Mangelson H."/>
            <person name="Liachko I."/>
            <person name="Sullivan S."/>
            <person name="Sone E.D."/>
            <person name="Koren S."/>
            <person name="Silverstein K.A.T."/>
            <person name="Beckman K.B."/>
            <person name="Gohl D.M."/>
        </authorList>
    </citation>
    <scope>NUCLEOTIDE SEQUENCE</scope>
    <source>
        <strain evidence="1">Duluth1</strain>
        <tissue evidence="1">Whole animal</tissue>
    </source>
</reference>
<sequence>MKTFCHTTRAYHSSKSTGPLGVFSSLECNLSFSFTMASVRRRNASRSACSEKQAAQFITRLYLPLAT</sequence>
<evidence type="ECO:0000313" key="1">
    <source>
        <dbReference type="EMBL" id="KAH3824542.1"/>
    </source>
</evidence>
<dbReference type="AlphaFoldDB" id="A0A9D4JXW8"/>
<comment type="caution">
    <text evidence="1">The sequence shown here is derived from an EMBL/GenBank/DDBJ whole genome shotgun (WGS) entry which is preliminary data.</text>
</comment>
<protein>
    <submittedName>
        <fullName evidence="1">Uncharacterized protein</fullName>
    </submittedName>
</protein>
<proteinExistence type="predicted"/>
<dbReference type="Proteomes" id="UP000828390">
    <property type="component" value="Unassembled WGS sequence"/>
</dbReference>
<keyword evidence="2" id="KW-1185">Reference proteome</keyword>
<organism evidence="1 2">
    <name type="scientific">Dreissena polymorpha</name>
    <name type="common">Zebra mussel</name>
    <name type="synonym">Mytilus polymorpha</name>
    <dbReference type="NCBI Taxonomy" id="45954"/>
    <lineage>
        <taxon>Eukaryota</taxon>
        <taxon>Metazoa</taxon>
        <taxon>Spiralia</taxon>
        <taxon>Lophotrochozoa</taxon>
        <taxon>Mollusca</taxon>
        <taxon>Bivalvia</taxon>
        <taxon>Autobranchia</taxon>
        <taxon>Heteroconchia</taxon>
        <taxon>Euheterodonta</taxon>
        <taxon>Imparidentia</taxon>
        <taxon>Neoheterodontei</taxon>
        <taxon>Myida</taxon>
        <taxon>Dreissenoidea</taxon>
        <taxon>Dreissenidae</taxon>
        <taxon>Dreissena</taxon>
    </lineage>
</organism>
<accession>A0A9D4JXW8</accession>
<evidence type="ECO:0000313" key="2">
    <source>
        <dbReference type="Proteomes" id="UP000828390"/>
    </source>
</evidence>
<name>A0A9D4JXW8_DREPO</name>
<reference evidence="1" key="2">
    <citation type="submission" date="2020-11" db="EMBL/GenBank/DDBJ databases">
        <authorList>
            <person name="McCartney M.A."/>
            <person name="Auch B."/>
            <person name="Kono T."/>
            <person name="Mallez S."/>
            <person name="Becker A."/>
            <person name="Gohl D.M."/>
            <person name="Silverstein K.A.T."/>
            <person name="Koren S."/>
            <person name="Bechman K.B."/>
            <person name="Herman A."/>
            <person name="Abrahante J.E."/>
            <person name="Garbe J."/>
        </authorList>
    </citation>
    <scope>NUCLEOTIDE SEQUENCE</scope>
    <source>
        <strain evidence="1">Duluth1</strain>
        <tissue evidence="1">Whole animal</tissue>
    </source>
</reference>
<gene>
    <name evidence="1" type="ORF">DPMN_126379</name>
</gene>